<organism evidence="2 3">
    <name type="scientific">Reyranella soli</name>
    <dbReference type="NCBI Taxonomy" id="1230389"/>
    <lineage>
        <taxon>Bacteria</taxon>
        <taxon>Pseudomonadati</taxon>
        <taxon>Pseudomonadota</taxon>
        <taxon>Alphaproteobacteria</taxon>
        <taxon>Hyphomicrobiales</taxon>
        <taxon>Reyranellaceae</taxon>
        <taxon>Reyranella</taxon>
    </lineage>
</organism>
<evidence type="ECO:0000313" key="2">
    <source>
        <dbReference type="EMBL" id="GEP60239.1"/>
    </source>
</evidence>
<dbReference type="AlphaFoldDB" id="A0A512NMU1"/>
<dbReference type="RefSeq" id="WP_170303639.1">
    <property type="nucleotide sequence ID" value="NZ_BKAJ01000155.1"/>
</dbReference>
<reference evidence="2 3" key="1">
    <citation type="submission" date="2019-07" db="EMBL/GenBank/DDBJ databases">
        <title>Whole genome shotgun sequence of Reyranella soli NBRC 108950.</title>
        <authorList>
            <person name="Hosoyama A."/>
            <person name="Uohara A."/>
            <person name="Ohji S."/>
            <person name="Ichikawa N."/>
        </authorList>
    </citation>
    <scope>NUCLEOTIDE SEQUENCE [LARGE SCALE GENOMIC DNA]</scope>
    <source>
        <strain evidence="2 3">NBRC 108950</strain>
    </source>
</reference>
<evidence type="ECO:0000313" key="3">
    <source>
        <dbReference type="Proteomes" id="UP000321058"/>
    </source>
</evidence>
<accession>A0A512NMU1</accession>
<feature type="region of interest" description="Disordered" evidence="1">
    <location>
        <begin position="168"/>
        <end position="192"/>
    </location>
</feature>
<evidence type="ECO:0000256" key="1">
    <source>
        <dbReference type="SAM" id="MobiDB-lite"/>
    </source>
</evidence>
<protein>
    <submittedName>
        <fullName evidence="2">Uncharacterized protein</fullName>
    </submittedName>
</protein>
<sequence>MAKGTEGIADDAEGSPRTGSAKGTREDETRSRSESTSPSDGVGYPYDKTQGRPNERVTMMAKAGWCDLLARFLEPHIVVAALPDLTGEESVSNAQSAQRLLVRLVRKLPTAGAFAVTVSRQSGKREVLCAFEESDDADIVAKAAKATKAPVSARARYSFVLDEKAERKLSKIAGPPEPHRRPRTTPYEGWRS</sequence>
<comment type="caution">
    <text evidence="2">The sequence shown here is derived from an EMBL/GenBank/DDBJ whole genome shotgun (WGS) entry which is preliminary data.</text>
</comment>
<dbReference type="Proteomes" id="UP000321058">
    <property type="component" value="Unassembled WGS sequence"/>
</dbReference>
<dbReference type="EMBL" id="BKAJ01000155">
    <property type="protein sequence ID" value="GEP60239.1"/>
    <property type="molecule type" value="Genomic_DNA"/>
</dbReference>
<feature type="region of interest" description="Disordered" evidence="1">
    <location>
        <begin position="1"/>
        <end position="53"/>
    </location>
</feature>
<proteinExistence type="predicted"/>
<name>A0A512NMU1_9HYPH</name>
<keyword evidence="3" id="KW-1185">Reference proteome</keyword>
<gene>
    <name evidence="2" type="ORF">RSO01_74050</name>
</gene>
<feature type="compositionally biased region" description="Basic and acidic residues" evidence="1">
    <location>
        <begin position="23"/>
        <end position="33"/>
    </location>
</feature>